<comment type="caution">
    <text evidence="3">The sequence shown here is derived from an EMBL/GenBank/DDBJ whole genome shotgun (WGS) entry which is preliminary data.</text>
</comment>
<dbReference type="EMBL" id="CAUYUJ010000758">
    <property type="protein sequence ID" value="CAK0792347.1"/>
    <property type="molecule type" value="Genomic_DNA"/>
</dbReference>
<feature type="compositionally biased region" description="Polar residues" evidence="1">
    <location>
        <begin position="755"/>
        <end position="769"/>
    </location>
</feature>
<organism evidence="3 4">
    <name type="scientific">Prorocentrum cordatum</name>
    <dbReference type="NCBI Taxonomy" id="2364126"/>
    <lineage>
        <taxon>Eukaryota</taxon>
        <taxon>Sar</taxon>
        <taxon>Alveolata</taxon>
        <taxon>Dinophyceae</taxon>
        <taxon>Prorocentrales</taxon>
        <taxon>Prorocentraceae</taxon>
        <taxon>Prorocentrum</taxon>
    </lineage>
</organism>
<dbReference type="Proteomes" id="UP001189429">
    <property type="component" value="Unassembled WGS sequence"/>
</dbReference>
<reference evidence="3" key="1">
    <citation type="submission" date="2023-10" db="EMBL/GenBank/DDBJ databases">
        <authorList>
            <person name="Chen Y."/>
            <person name="Shah S."/>
            <person name="Dougan E. K."/>
            <person name="Thang M."/>
            <person name="Chan C."/>
        </authorList>
    </citation>
    <scope>NUCLEOTIDE SEQUENCE [LARGE SCALE GENOMIC DNA]</scope>
</reference>
<feature type="chain" id="PRO_5047401327" evidence="2">
    <location>
        <begin position="23"/>
        <end position="780"/>
    </location>
</feature>
<evidence type="ECO:0000313" key="4">
    <source>
        <dbReference type="Proteomes" id="UP001189429"/>
    </source>
</evidence>
<dbReference type="Gene3D" id="2.60.120.620">
    <property type="entry name" value="q2cbj1_9rhob like domain"/>
    <property type="match status" value="1"/>
</dbReference>
<dbReference type="SUPFAM" id="SSF55945">
    <property type="entry name" value="TATA-box binding protein-like"/>
    <property type="match status" value="1"/>
</dbReference>
<dbReference type="InterPro" id="IPR000814">
    <property type="entry name" value="TBP"/>
</dbReference>
<feature type="signal peptide" evidence="2">
    <location>
        <begin position="1"/>
        <end position="22"/>
    </location>
</feature>
<evidence type="ECO:0000256" key="1">
    <source>
        <dbReference type="SAM" id="MobiDB-lite"/>
    </source>
</evidence>
<dbReference type="PANTHER" id="PTHR10126">
    <property type="entry name" value="TATA-BOX BINDING PROTEIN"/>
    <property type="match status" value="1"/>
</dbReference>
<protein>
    <submittedName>
        <fullName evidence="3">Uncharacterized protein</fullName>
    </submittedName>
</protein>
<name>A0ABN9PL03_9DINO</name>
<proteinExistence type="predicted"/>
<evidence type="ECO:0000256" key="2">
    <source>
        <dbReference type="SAM" id="SignalP"/>
    </source>
</evidence>
<feature type="region of interest" description="Disordered" evidence="1">
    <location>
        <begin position="744"/>
        <end position="780"/>
    </location>
</feature>
<evidence type="ECO:0000313" key="3">
    <source>
        <dbReference type="EMBL" id="CAK0792347.1"/>
    </source>
</evidence>
<gene>
    <name evidence="3" type="ORF">PCOR1329_LOCUS2982</name>
</gene>
<sequence length="780" mass="82490">MVPTGGAWPALALAVRAASTAADAPPAAAADGALAAGQLAAAAITLVRSLRPPKWCAVIQANGQVRVSTTLPDEEARIAAKKAARLLQQRYSANVGFKRYRVENVQVMCALPFNVDVEQLSATCQPGAARAIPIGGLRVEQSDGQEALVLVEGHDVGVRVHRRGSMVVTKASSFEQAAEAMKAVVPALSRYGVGSLGALGFPRDWPAVYSSSRALKSLVGKKGRCAGQRVSVVGAPDADDRARVAGLRLRPLQSFANARENFVAERYWWNRTADGSRWLDFTPRPAAQSSLLLVQSAAGAAKTPSASSAPDERLEAQLRRARGFDGEAEGPCEAAGVPCGAPAGDAAAAGAPAPVADSEELRALRAELERVTAEADEACAALRRHLGRGPSPARTGPASGLRVGALVGVRGPGPPAEQAASGEECGPRGVATSWDADRGRWLVRLRTGELRAVAASRLELVDGAEESPQLTTFGCELSGGLPPEAGGAPYQLWPLVYSGLIRVRVPDGLLARLNAQLNLSQHRLPEGQGCGRRDGAAAASTTSFFWKADAGAGPESLDCPGSLECELAEGYLYVFPQWLQHHVWPFRGPGERRTLAGNIALLDHADACRVAQARSRAQGARGRQAVGQPAGTHWELEEGDDGKCSLHMAAFALTTRKNFEHQASMRASGCLRVGPWEARLILHFASVPGTLLRYVSGCSNLFLGCGLQMRWQQQKYMFVKINTECVHLITPAVVGNTRFAAGSSARLQRGPPQALTCTKSPSHAPNFRQNHFGGSRVGRK</sequence>
<keyword evidence="4" id="KW-1185">Reference proteome</keyword>
<keyword evidence="2" id="KW-0732">Signal</keyword>
<accession>A0ABN9PL03</accession>